<dbReference type="InParanoid" id="A0A0C3AQH9"/>
<dbReference type="HOGENOM" id="CLU_1993495_0_0_1"/>
<organism evidence="1 2">
    <name type="scientific">Piloderma croceum (strain F 1598)</name>
    <dbReference type="NCBI Taxonomy" id="765440"/>
    <lineage>
        <taxon>Eukaryota</taxon>
        <taxon>Fungi</taxon>
        <taxon>Dikarya</taxon>
        <taxon>Basidiomycota</taxon>
        <taxon>Agaricomycotina</taxon>
        <taxon>Agaricomycetes</taxon>
        <taxon>Agaricomycetidae</taxon>
        <taxon>Atheliales</taxon>
        <taxon>Atheliaceae</taxon>
        <taxon>Piloderma</taxon>
    </lineage>
</organism>
<reference evidence="1 2" key="1">
    <citation type="submission" date="2014-04" db="EMBL/GenBank/DDBJ databases">
        <authorList>
            <consortium name="DOE Joint Genome Institute"/>
            <person name="Kuo A."/>
            <person name="Tarkka M."/>
            <person name="Buscot F."/>
            <person name="Kohler A."/>
            <person name="Nagy L.G."/>
            <person name="Floudas D."/>
            <person name="Copeland A."/>
            <person name="Barry K.W."/>
            <person name="Cichocki N."/>
            <person name="Veneault-Fourrey C."/>
            <person name="LaButti K."/>
            <person name="Lindquist E.A."/>
            <person name="Lipzen A."/>
            <person name="Lundell T."/>
            <person name="Morin E."/>
            <person name="Murat C."/>
            <person name="Sun H."/>
            <person name="Tunlid A."/>
            <person name="Henrissat B."/>
            <person name="Grigoriev I.V."/>
            <person name="Hibbett D.S."/>
            <person name="Martin F."/>
            <person name="Nordberg H.P."/>
            <person name="Cantor M.N."/>
            <person name="Hua S.X."/>
        </authorList>
    </citation>
    <scope>NUCLEOTIDE SEQUENCE [LARGE SCALE GENOMIC DNA]</scope>
    <source>
        <strain evidence="1 2">F 1598</strain>
    </source>
</reference>
<accession>A0A0C3AQH9</accession>
<evidence type="ECO:0000313" key="1">
    <source>
        <dbReference type="EMBL" id="KIM76153.1"/>
    </source>
</evidence>
<keyword evidence="2" id="KW-1185">Reference proteome</keyword>
<dbReference type="AlphaFoldDB" id="A0A0C3AQH9"/>
<reference evidence="2" key="2">
    <citation type="submission" date="2015-01" db="EMBL/GenBank/DDBJ databases">
        <title>Evolutionary Origins and Diversification of the Mycorrhizal Mutualists.</title>
        <authorList>
            <consortium name="DOE Joint Genome Institute"/>
            <consortium name="Mycorrhizal Genomics Consortium"/>
            <person name="Kohler A."/>
            <person name="Kuo A."/>
            <person name="Nagy L.G."/>
            <person name="Floudas D."/>
            <person name="Copeland A."/>
            <person name="Barry K.W."/>
            <person name="Cichocki N."/>
            <person name="Veneault-Fourrey C."/>
            <person name="LaButti K."/>
            <person name="Lindquist E.A."/>
            <person name="Lipzen A."/>
            <person name="Lundell T."/>
            <person name="Morin E."/>
            <person name="Murat C."/>
            <person name="Riley R."/>
            <person name="Ohm R."/>
            <person name="Sun H."/>
            <person name="Tunlid A."/>
            <person name="Henrissat B."/>
            <person name="Grigoriev I.V."/>
            <person name="Hibbett D.S."/>
            <person name="Martin F."/>
        </authorList>
    </citation>
    <scope>NUCLEOTIDE SEQUENCE [LARGE SCALE GENOMIC DNA]</scope>
    <source>
        <strain evidence="2">F 1598</strain>
    </source>
</reference>
<dbReference type="EMBL" id="KN833038">
    <property type="protein sequence ID" value="KIM76153.1"/>
    <property type="molecule type" value="Genomic_DNA"/>
</dbReference>
<protein>
    <submittedName>
        <fullName evidence="1">Uncharacterized protein</fullName>
    </submittedName>
</protein>
<proteinExistence type="predicted"/>
<name>A0A0C3AQH9_PILCF</name>
<evidence type="ECO:0000313" key="2">
    <source>
        <dbReference type="Proteomes" id="UP000054166"/>
    </source>
</evidence>
<dbReference type="Proteomes" id="UP000054166">
    <property type="component" value="Unassembled WGS sequence"/>
</dbReference>
<sequence>MDGIYDGGEMKKGLQDDFKGRCDGIPDCTPQQHEDAVNGCVQRAKESLSAEWLPEERRDKVIIECQSMTITKSLLTGCWNMLSILHTGKRPLSYRSSERSSSALLMVGVSMADAIRTSRPFHELH</sequence>
<gene>
    <name evidence="1" type="ORF">PILCRDRAFT_656042</name>
</gene>